<dbReference type="PANTHER" id="PTHR38847">
    <property type="match status" value="1"/>
</dbReference>
<dbReference type="PANTHER" id="PTHR38847:SF1">
    <property type="entry name" value="PSEUDOURIDINE SYNTHASE RSUA_RLUA-LIKE DOMAIN-CONTAINING PROTEIN"/>
    <property type="match status" value="1"/>
</dbReference>
<feature type="signal peptide" evidence="1">
    <location>
        <begin position="1"/>
        <end position="21"/>
    </location>
</feature>
<sequence>MKTLSTIAALAAILFSTGAQADSISLGEPGYGGTGCPAGTAATVLSADRKSLSILFDAYYVEAGGSTNKSFGRKSCNLAIPVHVPQGLSISVLAIDYRGYNNIPSGAKSVFSVEYFFAGSSGPKFTRTFNGPKNDDYLISNKLTASSIVWSACGADVNLRTNSSIRVTTTGNKEALATVDSEDIKAAIVYKLQWKTC</sequence>
<protein>
    <submittedName>
        <fullName evidence="2">DUF4360 domain-containing protein</fullName>
    </submittedName>
</protein>
<dbReference type="InterPro" id="IPR025649">
    <property type="entry name" value="DUF4360"/>
</dbReference>
<dbReference type="AlphaFoldDB" id="A0A933NZ82"/>
<evidence type="ECO:0000256" key="1">
    <source>
        <dbReference type="SAM" id="SignalP"/>
    </source>
</evidence>
<accession>A0A933NZ82</accession>
<name>A0A933NZ82_9HYPH</name>
<evidence type="ECO:0000313" key="2">
    <source>
        <dbReference type="EMBL" id="MBI4922252.1"/>
    </source>
</evidence>
<comment type="caution">
    <text evidence="2">The sequence shown here is derived from an EMBL/GenBank/DDBJ whole genome shotgun (WGS) entry which is preliminary data.</text>
</comment>
<keyword evidence="1" id="KW-0732">Signal</keyword>
<proteinExistence type="predicted"/>
<dbReference type="Proteomes" id="UP000782610">
    <property type="component" value="Unassembled WGS sequence"/>
</dbReference>
<dbReference type="EMBL" id="JACRAF010000029">
    <property type="protein sequence ID" value="MBI4922252.1"/>
    <property type="molecule type" value="Genomic_DNA"/>
</dbReference>
<dbReference type="Pfam" id="PF14273">
    <property type="entry name" value="DUF4360"/>
    <property type="match status" value="1"/>
</dbReference>
<evidence type="ECO:0000313" key="3">
    <source>
        <dbReference type="Proteomes" id="UP000782610"/>
    </source>
</evidence>
<reference evidence="2" key="1">
    <citation type="submission" date="2020-07" db="EMBL/GenBank/DDBJ databases">
        <title>Huge and variable diversity of episymbiotic CPR bacteria and DPANN archaea in groundwater ecosystems.</title>
        <authorList>
            <person name="He C.Y."/>
            <person name="Keren R."/>
            <person name="Whittaker M."/>
            <person name="Farag I.F."/>
            <person name="Doudna J."/>
            <person name="Cate J.H.D."/>
            <person name="Banfield J.F."/>
        </authorList>
    </citation>
    <scope>NUCLEOTIDE SEQUENCE</scope>
    <source>
        <strain evidence="2">NC_groundwater_1586_Pr3_B-0.1um_66_15</strain>
    </source>
</reference>
<feature type="chain" id="PRO_5037275004" evidence="1">
    <location>
        <begin position="22"/>
        <end position="197"/>
    </location>
</feature>
<gene>
    <name evidence="2" type="ORF">HY834_10915</name>
</gene>
<organism evidence="2 3">
    <name type="scientific">Devosia nanyangense</name>
    <dbReference type="NCBI Taxonomy" id="1228055"/>
    <lineage>
        <taxon>Bacteria</taxon>
        <taxon>Pseudomonadati</taxon>
        <taxon>Pseudomonadota</taxon>
        <taxon>Alphaproteobacteria</taxon>
        <taxon>Hyphomicrobiales</taxon>
        <taxon>Devosiaceae</taxon>
        <taxon>Devosia</taxon>
    </lineage>
</organism>